<comment type="catalytic activity">
    <reaction evidence="1">
        <text>Hydrolysis of terminal non-reducing N-acetyl-D-hexosamine residues in N-acetyl-beta-D-hexosaminides.</text>
        <dbReference type="EC" id="3.2.1.52"/>
    </reaction>
</comment>
<evidence type="ECO:0000313" key="11">
    <source>
        <dbReference type="EMBL" id="SCD19238.1"/>
    </source>
</evidence>
<dbReference type="STRING" id="1642647.PSM36_0405"/>
<evidence type="ECO:0000259" key="10">
    <source>
        <dbReference type="Pfam" id="PF13290"/>
    </source>
</evidence>
<dbReference type="Proteomes" id="UP000187464">
    <property type="component" value="Chromosome I"/>
</dbReference>
<dbReference type="EMBL" id="LT605205">
    <property type="protein sequence ID" value="SCD19238.1"/>
    <property type="molecule type" value="Genomic_DNA"/>
</dbReference>
<feature type="signal peptide" evidence="7">
    <location>
        <begin position="1"/>
        <end position="19"/>
    </location>
</feature>
<organism evidence="11 12">
    <name type="scientific">Proteiniphilum saccharofermentans</name>
    <dbReference type="NCBI Taxonomy" id="1642647"/>
    <lineage>
        <taxon>Bacteria</taxon>
        <taxon>Pseudomonadati</taxon>
        <taxon>Bacteroidota</taxon>
        <taxon>Bacteroidia</taxon>
        <taxon>Bacteroidales</taxon>
        <taxon>Dysgonomonadaceae</taxon>
        <taxon>Proteiniphilum</taxon>
    </lineage>
</organism>
<keyword evidence="4 11" id="KW-0378">Hydrolase</keyword>
<sequence length="613" mass="70443">MKKIISCVVVIIVCCNVFATDNVRYGIIPKPKSLKELAGEFKINKHTAIIIPEGDTLVEEIAVDFADRIKTCTGIDIKVRTFPSSGTTPNSIIFKKDEGMGHEEYTLHITPQNIVITATTPNGMYYGIQTIYQLLPAEIYGETKAGGLKWEIPCCEIQDAPTFPYRGLMLDAGRYFMPKELVMKFIDVMSMHKQNFFHWHLTEDQGWRIEIKKYPRLTEIGAFRKESPIGETKEGDGIPHGGFYTQEDVKEVVEYARKRYVTVVPEIELPGHATAAIAAYPELSCFPDREYEVATTWGIKEDVFCPSATTFRFLENVFTELFDLFPSPYYHIGGDECPRARWKESPYCQDLMKVLGLENEDQLQIFFVQRMAKFLKEKGNKTVIGWDEILDGGAVPGTIVMSYRGHNPAVRAAKQGLNTIVTANRWNYLDYYQEDPDTEELSMFLFLPLEKVYNYFPIPDTVPQQYHPYFIGQQGSVWTEYIQTPRRAEYMAFPRAVAMSEVAWCAKEDKDWDSFCKRMVKGFARLDHKDIHYSKAFYNVIFHFDRKADFPKKIRLSIDYPGAEVYYTIDGNRPTIRSLVYSDSITVNQGDIIRAQGFLKNGRKVGKMIEKKF</sequence>
<keyword evidence="5 11" id="KW-0326">Glycosidase</keyword>
<feature type="domain" description="Beta-hexosaminidase bacterial type N-terminal" evidence="9">
    <location>
        <begin position="25"/>
        <end position="160"/>
    </location>
</feature>
<dbReference type="Pfam" id="PF02838">
    <property type="entry name" value="Glyco_hydro_20b"/>
    <property type="match status" value="1"/>
</dbReference>
<dbReference type="GO" id="GO:0016020">
    <property type="term" value="C:membrane"/>
    <property type="evidence" value="ECO:0007669"/>
    <property type="project" value="TreeGrafter"/>
</dbReference>
<dbReference type="EC" id="3.2.1.52" evidence="3"/>
<feature type="chain" id="PRO_5013272258" description="beta-N-acetylhexosaminidase" evidence="7">
    <location>
        <begin position="20"/>
        <end position="613"/>
    </location>
</feature>
<keyword evidence="7" id="KW-0732">Signal</keyword>
<dbReference type="GO" id="GO:0005975">
    <property type="term" value="P:carbohydrate metabolic process"/>
    <property type="evidence" value="ECO:0007669"/>
    <property type="project" value="InterPro"/>
</dbReference>
<gene>
    <name evidence="11" type="ORF">PSM36_0405</name>
</gene>
<reference evidence="11 12" key="1">
    <citation type="submission" date="2016-08" db="EMBL/GenBank/DDBJ databases">
        <authorList>
            <person name="Seilhamer J.J."/>
        </authorList>
    </citation>
    <scope>NUCLEOTIDE SEQUENCE [LARGE SCALE GENOMIC DNA]</scope>
    <source>
        <strain evidence="11">M3/6</strain>
    </source>
</reference>
<protein>
    <recommendedName>
        <fullName evidence="3">beta-N-acetylhexosaminidase</fullName>
        <ecNumber evidence="3">3.2.1.52</ecNumber>
    </recommendedName>
</protein>
<dbReference type="GO" id="GO:0030203">
    <property type="term" value="P:glycosaminoglycan metabolic process"/>
    <property type="evidence" value="ECO:0007669"/>
    <property type="project" value="TreeGrafter"/>
</dbReference>
<evidence type="ECO:0000259" key="9">
    <source>
        <dbReference type="Pfam" id="PF02838"/>
    </source>
</evidence>
<evidence type="ECO:0000313" key="12">
    <source>
        <dbReference type="Proteomes" id="UP000187464"/>
    </source>
</evidence>
<dbReference type="Gene3D" id="3.20.20.80">
    <property type="entry name" value="Glycosidases"/>
    <property type="match status" value="1"/>
</dbReference>
<proteinExistence type="inferred from homology"/>
<feature type="active site" description="Proton donor" evidence="6">
    <location>
        <position position="336"/>
    </location>
</feature>
<evidence type="ECO:0000256" key="5">
    <source>
        <dbReference type="ARBA" id="ARBA00023295"/>
    </source>
</evidence>
<dbReference type="AlphaFoldDB" id="A0A1R3T225"/>
<dbReference type="InterPro" id="IPR017853">
    <property type="entry name" value="GH"/>
</dbReference>
<evidence type="ECO:0000256" key="1">
    <source>
        <dbReference type="ARBA" id="ARBA00001231"/>
    </source>
</evidence>
<dbReference type="RefSeq" id="WP_161947540.1">
    <property type="nucleotide sequence ID" value="NZ_LT605205.1"/>
</dbReference>
<evidence type="ECO:0000259" key="8">
    <source>
        <dbReference type="Pfam" id="PF00728"/>
    </source>
</evidence>
<dbReference type="CDD" id="cd06563">
    <property type="entry name" value="GH20_chitobiase-like"/>
    <property type="match status" value="1"/>
</dbReference>
<evidence type="ECO:0000256" key="7">
    <source>
        <dbReference type="SAM" id="SignalP"/>
    </source>
</evidence>
<feature type="domain" description="GH29D-like beta-sandwich" evidence="10">
    <location>
        <begin position="551"/>
        <end position="601"/>
    </location>
</feature>
<dbReference type="Pfam" id="PF13290">
    <property type="entry name" value="CHB_HEX_C_1"/>
    <property type="match status" value="1"/>
</dbReference>
<dbReference type="InterPro" id="IPR015883">
    <property type="entry name" value="Glyco_hydro_20_cat"/>
</dbReference>
<evidence type="ECO:0000256" key="4">
    <source>
        <dbReference type="ARBA" id="ARBA00022801"/>
    </source>
</evidence>
<dbReference type="Gene3D" id="3.30.379.10">
    <property type="entry name" value="Chitobiase/beta-hexosaminidase domain 2-like"/>
    <property type="match status" value="1"/>
</dbReference>
<dbReference type="PANTHER" id="PTHR22600:SF57">
    <property type="entry name" value="BETA-N-ACETYLHEXOSAMINIDASE"/>
    <property type="match status" value="1"/>
</dbReference>
<dbReference type="SUPFAM" id="SSF51445">
    <property type="entry name" value="(Trans)glycosidases"/>
    <property type="match status" value="1"/>
</dbReference>
<dbReference type="InterPro" id="IPR025705">
    <property type="entry name" value="Beta_hexosaminidase_sua/sub"/>
</dbReference>
<evidence type="ECO:0000256" key="3">
    <source>
        <dbReference type="ARBA" id="ARBA00012663"/>
    </source>
</evidence>
<dbReference type="Pfam" id="PF00728">
    <property type="entry name" value="Glyco_hydro_20"/>
    <property type="match status" value="1"/>
</dbReference>
<comment type="similarity">
    <text evidence="2">Belongs to the glycosyl hydrolase 20 family.</text>
</comment>
<dbReference type="PANTHER" id="PTHR22600">
    <property type="entry name" value="BETA-HEXOSAMINIDASE"/>
    <property type="match status" value="1"/>
</dbReference>
<evidence type="ECO:0000256" key="2">
    <source>
        <dbReference type="ARBA" id="ARBA00006285"/>
    </source>
</evidence>
<dbReference type="GO" id="GO:0004563">
    <property type="term" value="F:beta-N-acetylhexosaminidase activity"/>
    <property type="evidence" value="ECO:0007669"/>
    <property type="project" value="UniProtKB-EC"/>
</dbReference>
<dbReference type="InterPro" id="IPR029018">
    <property type="entry name" value="Hex-like_dom2"/>
</dbReference>
<name>A0A1R3T225_9BACT</name>
<accession>A0A1R3T225</accession>
<feature type="domain" description="Glycoside hydrolase family 20 catalytic" evidence="8">
    <location>
        <begin position="163"/>
        <end position="505"/>
    </location>
</feature>
<dbReference type="InterPro" id="IPR015882">
    <property type="entry name" value="HEX_bac_N"/>
</dbReference>
<dbReference type="InterPro" id="IPR059177">
    <property type="entry name" value="GH29D-like_dom"/>
</dbReference>
<dbReference type="KEGG" id="psac:PSM36_0405"/>
<dbReference type="PRINTS" id="PR00738">
    <property type="entry name" value="GLHYDRLASE20"/>
</dbReference>
<keyword evidence="12" id="KW-1185">Reference proteome</keyword>
<dbReference type="SUPFAM" id="SSF55545">
    <property type="entry name" value="beta-N-acetylhexosaminidase-like domain"/>
    <property type="match status" value="1"/>
</dbReference>
<evidence type="ECO:0000256" key="6">
    <source>
        <dbReference type="PIRSR" id="PIRSR625705-1"/>
    </source>
</evidence>